<reference evidence="1 2" key="1">
    <citation type="submission" date="2019-07" db="EMBL/GenBank/DDBJ databases">
        <title>Shewanella sp. YLB-06 whole genomic sequence.</title>
        <authorList>
            <person name="Yu L."/>
        </authorList>
    </citation>
    <scope>NUCLEOTIDE SEQUENCE [LARGE SCALE GENOMIC DNA]</scope>
    <source>
        <strain evidence="1 2">YLB-06</strain>
    </source>
</reference>
<dbReference type="RefSeq" id="WP_144044782.1">
    <property type="nucleotide sequence ID" value="NZ_CP041614.1"/>
</dbReference>
<dbReference type="Proteomes" id="UP000315947">
    <property type="component" value="Chromosome"/>
</dbReference>
<keyword evidence="2" id="KW-1185">Reference proteome</keyword>
<dbReference type="InterPro" id="IPR038147">
    <property type="entry name" value="Cox_sf"/>
</dbReference>
<evidence type="ECO:0000313" key="2">
    <source>
        <dbReference type="Proteomes" id="UP000315947"/>
    </source>
</evidence>
<proteinExistence type="predicted"/>
<sequence>MVNITLQVTTPYLTYAEYARASGLPYNTVKKMVYEGRLPTRPKKDPRDKPLINVQALVIEAAELELVRQQALIEAA</sequence>
<dbReference type="Gene3D" id="6.10.200.10">
    <property type="entry name" value="Regulatory phage protein Cox"/>
    <property type="match status" value="1"/>
</dbReference>
<name>A0ABX5WXF6_9GAMM</name>
<keyword evidence="1" id="KW-0238">DNA-binding</keyword>
<protein>
    <submittedName>
        <fullName evidence="1">DNA-binding protein</fullName>
    </submittedName>
</protein>
<accession>A0ABX5WXF6</accession>
<dbReference type="GO" id="GO:0003677">
    <property type="term" value="F:DNA binding"/>
    <property type="evidence" value="ECO:0007669"/>
    <property type="project" value="UniProtKB-KW"/>
</dbReference>
<evidence type="ECO:0000313" key="1">
    <source>
        <dbReference type="EMBL" id="QDO82393.1"/>
    </source>
</evidence>
<organism evidence="1 2">
    <name type="scientific">Shewanella psychropiezotolerans</name>
    <dbReference type="NCBI Taxonomy" id="2593655"/>
    <lineage>
        <taxon>Bacteria</taxon>
        <taxon>Pseudomonadati</taxon>
        <taxon>Pseudomonadota</taxon>
        <taxon>Gammaproteobacteria</taxon>
        <taxon>Alteromonadales</taxon>
        <taxon>Shewanellaceae</taxon>
        <taxon>Shewanella</taxon>
    </lineage>
</organism>
<gene>
    <name evidence="1" type="ORF">FM037_02970</name>
</gene>
<dbReference type="EMBL" id="CP041614">
    <property type="protein sequence ID" value="QDO82393.1"/>
    <property type="molecule type" value="Genomic_DNA"/>
</dbReference>